<evidence type="ECO:0008006" key="3">
    <source>
        <dbReference type="Google" id="ProtNLM"/>
    </source>
</evidence>
<dbReference type="PANTHER" id="PTHR30272:SF1">
    <property type="entry name" value="3-HYDROXYACYL-[ACYL-CARRIER-PROTEIN] DEHYDRATASE"/>
    <property type="match status" value="1"/>
</dbReference>
<keyword evidence="1" id="KW-0456">Lyase</keyword>
<dbReference type="InterPro" id="IPR013114">
    <property type="entry name" value="FabA_FabZ"/>
</dbReference>
<accession>A0A382LFL7</accession>
<dbReference type="NCBIfam" id="NF000582">
    <property type="entry name" value="PRK00006.1"/>
    <property type="match status" value="1"/>
</dbReference>
<evidence type="ECO:0000256" key="1">
    <source>
        <dbReference type="ARBA" id="ARBA00023239"/>
    </source>
</evidence>
<evidence type="ECO:0000313" key="2">
    <source>
        <dbReference type="EMBL" id="SVC33912.1"/>
    </source>
</evidence>
<dbReference type="Pfam" id="PF07977">
    <property type="entry name" value="FabA"/>
    <property type="match status" value="1"/>
</dbReference>
<organism evidence="2">
    <name type="scientific">marine metagenome</name>
    <dbReference type="NCBI Taxonomy" id="408172"/>
    <lineage>
        <taxon>unclassified sequences</taxon>
        <taxon>metagenomes</taxon>
        <taxon>ecological metagenomes</taxon>
    </lineage>
</organism>
<dbReference type="AlphaFoldDB" id="A0A382LFL7"/>
<dbReference type="PANTHER" id="PTHR30272">
    <property type="entry name" value="3-HYDROXYACYL-[ACYL-CARRIER-PROTEIN] DEHYDRATASE"/>
    <property type="match status" value="1"/>
</dbReference>
<dbReference type="InterPro" id="IPR029069">
    <property type="entry name" value="HotDog_dom_sf"/>
</dbReference>
<dbReference type="GO" id="GO:0016829">
    <property type="term" value="F:lyase activity"/>
    <property type="evidence" value="ECO:0007669"/>
    <property type="project" value="UniProtKB-KW"/>
</dbReference>
<proteinExistence type="predicted"/>
<dbReference type="Gene3D" id="3.10.129.10">
    <property type="entry name" value="Hotdog Thioesterase"/>
    <property type="match status" value="1"/>
</dbReference>
<dbReference type="CDD" id="cd01288">
    <property type="entry name" value="FabZ"/>
    <property type="match status" value="1"/>
</dbReference>
<reference evidence="2" key="1">
    <citation type="submission" date="2018-05" db="EMBL/GenBank/DDBJ databases">
        <authorList>
            <person name="Lanie J.A."/>
            <person name="Ng W.-L."/>
            <person name="Kazmierczak K.M."/>
            <person name="Andrzejewski T.M."/>
            <person name="Davidsen T.M."/>
            <person name="Wayne K.J."/>
            <person name="Tettelin H."/>
            <person name="Glass J.I."/>
            <person name="Rusch D."/>
            <person name="Podicherti R."/>
            <person name="Tsui H.-C.T."/>
            <person name="Winkler M.E."/>
        </authorList>
    </citation>
    <scope>NUCLEOTIDE SEQUENCE</scope>
</reference>
<gene>
    <name evidence="2" type="ORF">METZ01_LOCUS286766</name>
</gene>
<dbReference type="SUPFAM" id="SSF54637">
    <property type="entry name" value="Thioesterase/thiol ester dehydrase-isomerase"/>
    <property type="match status" value="1"/>
</dbReference>
<name>A0A382LFL7_9ZZZZ</name>
<sequence>MIPHRDPFLFLSRIKIIEIGYKGIGYRQFTADEFFFKGHFPTKPIVPGVILIEALAQTAGVVVSKKFENHHNVNVLFMSVSKAKFRKPVIPEDTIEFHVEFINKVKSVYKFKGVAFKAEIIVCEAEFSAMIIGN</sequence>
<dbReference type="EMBL" id="UINC01085931">
    <property type="protein sequence ID" value="SVC33912.1"/>
    <property type="molecule type" value="Genomic_DNA"/>
</dbReference>
<protein>
    <recommendedName>
        <fullName evidence="3">Beta-hydroxyacyl-ACP dehydratase</fullName>
    </recommendedName>
</protein>